<keyword evidence="9" id="KW-1185">Reference proteome</keyword>
<comment type="cofactor">
    <cofactor evidence="1">
        <name>a divalent metal cation</name>
        <dbReference type="ChEBI" id="CHEBI:60240"/>
    </cofactor>
</comment>
<dbReference type="NCBIfam" id="TIGR00255">
    <property type="entry name" value="YicC/YloC family endoribonuclease"/>
    <property type="match status" value="1"/>
</dbReference>
<evidence type="ECO:0000259" key="7">
    <source>
        <dbReference type="Pfam" id="PF08340"/>
    </source>
</evidence>
<keyword evidence="2" id="KW-0540">Nuclease</keyword>
<dbReference type="EMBL" id="FNHF01000001">
    <property type="protein sequence ID" value="SDL75731.1"/>
    <property type="molecule type" value="Genomic_DNA"/>
</dbReference>
<feature type="domain" description="Endoribonuclease YicC-like N-terminal" evidence="6">
    <location>
        <begin position="4"/>
        <end position="156"/>
    </location>
</feature>
<dbReference type="InterPro" id="IPR013527">
    <property type="entry name" value="YicC-like_N"/>
</dbReference>
<evidence type="ECO:0000256" key="5">
    <source>
        <dbReference type="ARBA" id="ARBA00035648"/>
    </source>
</evidence>
<dbReference type="PANTHER" id="PTHR30636">
    <property type="entry name" value="UPF0701 PROTEIN YICC"/>
    <property type="match status" value="1"/>
</dbReference>
<dbReference type="GO" id="GO:0016787">
    <property type="term" value="F:hydrolase activity"/>
    <property type="evidence" value="ECO:0007669"/>
    <property type="project" value="UniProtKB-KW"/>
</dbReference>
<dbReference type="Proteomes" id="UP000182347">
    <property type="component" value="Unassembled WGS sequence"/>
</dbReference>
<keyword evidence="3" id="KW-0255">Endonuclease</keyword>
<evidence type="ECO:0000313" key="8">
    <source>
        <dbReference type="EMBL" id="SDL75731.1"/>
    </source>
</evidence>
<organism evidence="8 9">
    <name type="scientific">Sediminibacillus halophilus</name>
    <dbReference type="NCBI Taxonomy" id="482461"/>
    <lineage>
        <taxon>Bacteria</taxon>
        <taxon>Bacillati</taxon>
        <taxon>Bacillota</taxon>
        <taxon>Bacilli</taxon>
        <taxon>Bacillales</taxon>
        <taxon>Bacillaceae</taxon>
        <taxon>Sediminibacillus</taxon>
    </lineage>
</organism>
<dbReference type="InterPro" id="IPR013551">
    <property type="entry name" value="YicC-like_C"/>
</dbReference>
<dbReference type="STRING" id="482461.SAMN05216244_0663"/>
<dbReference type="AlphaFoldDB" id="A0A1G9MNX4"/>
<dbReference type="Pfam" id="PF08340">
    <property type="entry name" value="YicC-like_C"/>
    <property type="match status" value="1"/>
</dbReference>
<feature type="domain" description="Endoribonuclease YicC-like C-terminal" evidence="7">
    <location>
        <begin position="176"/>
        <end position="292"/>
    </location>
</feature>
<sequence>MVWSMTGYGREVCTKDRTGITVEIRSVNHRFLDISPKLPQTILFLEEEIKKVVKDYFSRGRVEVHIHLDDDALIKRNLTVDWELMDQYIDHLREIKAKYHLSGDIPLELAASHSDLFRIVENEKEQGGLSEAIIETVERACRLVYKMRDNEGSQLAEDMLSRIENIKKLAKWLGERRDIVIMEYRDRIINRIQDYLDEEVKDNARITQEAALIAEKGDITEEVTRLLSHVDQFRQTILQQEAVGRKLDFILQEMLRETNTIGSKSNDVQISERIVDLKSEIEKVKEQTQNIE</sequence>
<keyword evidence="4" id="KW-0378">Hydrolase</keyword>
<evidence type="ECO:0000256" key="4">
    <source>
        <dbReference type="ARBA" id="ARBA00022801"/>
    </source>
</evidence>
<dbReference type="Pfam" id="PF03755">
    <property type="entry name" value="YicC-like_N"/>
    <property type="match status" value="1"/>
</dbReference>
<dbReference type="PANTHER" id="PTHR30636:SF3">
    <property type="entry name" value="UPF0701 PROTEIN YICC"/>
    <property type="match status" value="1"/>
</dbReference>
<comment type="similarity">
    <text evidence="5">Belongs to the YicC/YloC family.</text>
</comment>
<evidence type="ECO:0000259" key="6">
    <source>
        <dbReference type="Pfam" id="PF03755"/>
    </source>
</evidence>
<dbReference type="GO" id="GO:0004521">
    <property type="term" value="F:RNA endonuclease activity"/>
    <property type="evidence" value="ECO:0007669"/>
    <property type="project" value="InterPro"/>
</dbReference>
<evidence type="ECO:0000256" key="1">
    <source>
        <dbReference type="ARBA" id="ARBA00001968"/>
    </source>
</evidence>
<gene>
    <name evidence="8" type="ORF">SAMN05216244_0663</name>
</gene>
<dbReference type="InterPro" id="IPR005229">
    <property type="entry name" value="YicC/YloC-like"/>
</dbReference>
<evidence type="ECO:0000256" key="3">
    <source>
        <dbReference type="ARBA" id="ARBA00022759"/>
    </source>
</evidence>
<evidence type="ECO:0000256" key="2">
    <source>
        <dbReference type="ARBA" id="ARBA00022722"/>
    </source>
</evidence>
<proteinExistence type="inferred from homology"/>
<name>A0A1G9MNX4_9BACI</name>
<evidence type="ECO:0000313" key="9">
    <source>
        <dbReference type="Proteomes" id="UP000182347"/>
    </source>
</evidence>
<dbReference type="OrthoDB" id="9771229at2"/>
<accession>A0A1G9MNX4</accession>
<reference evidence="9" key="1">
    <citation type="submission" date="2016-10" db="EMBL/GenBank/DDBJ databases">
        <authorList>
            <person name="Varghese N."/>
            <person name="Submissions S."/>
        </authorList>
    </citation>
    <scope>NUCLEOTIDE SEQUENCE [LARGE SCALE GENOMIC DNA]</scope>
    <source>
        <strain evidence="9">CGMCC 1.6199</strain>
    </source>
</reference>
<protein>
    <submittedName>
        <fullName evidence="8">TIGR00255 family protein</fullName>
    </submittedName>
</protein>
<dbReference type="RefSeq" id="WP_074597423.1">
    <property type="nucleotide sequence ID" value="NZ_FNHF01000001.1"/>
</dbReference>